<evidence type="ECO:0000313" key="4">
    <source>
        <dbReference type="Proteomes" id="UP000662373"/>
    </source>
</evidence>
<comment type="caution">
    <text evidence="3">The sequence shown here is derived from an EMBL/GenBank/DDBJ whole genome shotgun (WGS) entry which is preliminary data.</text>
</comment>
<dbReference type="Pfam" id="PF08327">
    <property type="entry name" value="AHSA1"/>
    <property type="match status" value="1"/>
</dbReference>
<dbReference type="SUPFAM" id="SSF55961">
    <property type="entry name" value="Bet v1-like"/>
    <property type="match status" value="1"/>
</dbReference>
<feature type="domain" description="Activator of Hsp90 ATPase homologue 1/2-like C-terminal" evidence="2">
    <location>
        <begin position="23"/>
        <end position="150"/>
    </location>
</feature>
<dbReference type="Gene3D" id="3.30.530.20">
    <property type="match status" value="1"/>
</dbReference>
<organism evidence="3 4">
    <name type="scientific">Gelidibacter salicanalis</name>
    <dbReference type="NCBI Taxonomy" id="291193"/>
    <lineage>
        <taxon>Bacteria</taxon>
        <taxon>Pseudomonadati</taxon>
        <taxon>Bacteroidota</taxon>
        <taxon>Flavobacteriia</taxon>
        <taxon>Flavobacteriales</taxon>
        <taxon>Flavobacteriaceae</taxon>
        <taxon>Gelidibacter</taxon>
    </lineage>
</organism>
<accession>A0A934NHR7</accession>
<comment type="similarity">
    <text evidence="1">Belongs to the AHA1 family.</text>
</comment>
<sequence>MEQKTQVFAKDTEQDLLITREFDLPVKTLFKAYIEKDLFEEWMGCDLLEFEFKEYGKYHFEKRNPKGDVIFSGKGAFHSFIPNEMIVRTFEMDVFSLPAQLEFLNFETITNETSKLTMHIIFKSVDIRNELLKKPFVQGLNMAHNRLQDIASKLNRIL</sequence>
<evidence type="ECO:0000259" key="2">
    <source>
        <dbReference type="Pfam" id="PF08327"/>
    </source>
</evidence>
<keyword evidence="4" id="KW-1185">Reference proteome</keyword>
<name>A0A934NHR7_9FLAO</name>
<dbReference type="Proteomes" id="UP000662373">
    <property type="component" value="Unassembled WGS sequence"/>
</dbReference>
<evidence type="ECO:0000313" key="3">
    <source>
        <dbReference type="EMBL" id="MBJ7879209.1"/>
    </source>
</evidence>
<dbReference type="RefSeq" id="WP_199596654.1">
    <property type="nucleotide sequence ID" value="NZ_JAEHJZ010000001.1"/>
</dbReference>
<dbReference type="EMBL" id="JAEHJZ010000001">
    <property type="protein sequence ID" value="MBJ7879209.1"/>
    <property type="molecule type" value="Genomic_DNA"/>
</dbReference>
<protein>
    <submittedName>
        <fullName evidence="3">SRPBCC domain-containing protein</fullName>
    </submittedName>
</protein>
<evidence type="ECO:0000256" key="1">
    <source>
        <dbReference type="ARBA" id="ARBA00006817"/>
    </source>
</evidence>
<dbReference type="InterPro" id="IPR013538">
    <property type="entry name" value="ASHA1/2-like_C"/>
</dbReference>
<gene>
    <name evidence="3" type="ORF">JEM65_00865</name>
</gene>
<proteinExistence type="inferred from homology"/>
<dbReference type="AlphaFoldDB" id="A0A934NHR7"/>
<reference evidence="3 4" key="1">
    <citation type="submission" date="2020-09" db="EMBL/GenBank/DDBJ databases">
        <title>Draft genome of Gelidibacter salicanalis PAMC21136.</title>
        <authorList>
            <person name="Park H."/>
        </authorList>
    </citation>
    <scope>NUCLEOTIDE SEQUENCE [LARGE SCALE GENOMIC DNA]</scope>
    <source>
        <strain evidence="3 4">PAMC21136</strain>
    </source>
</reference>
<dbReference type="InterPro" id="IPR023393">
    <property type="entry name" value="START-like_dom_sf"/>
</dbReference>